<dbReference type="CDD" id="cd22981">
    <property type="entry name" value="DD_TbAK-like"/>
    <property type="match status" value="1"/>
</dbReference>
<dbReference type="Gene3D" id="1.20.890.10">
    <property type="entry name" value="cAMP-dependent protein kinase regulatory subunit, dimerization-anchoring domain"/>
    <property type="match status" value="1"/>
</dbReference>
<feature type="binding site" evidence="4">
    <location>
        <position position="157"/>
    </location>
    <ligand>
        <name>Mg(2+)</name>
        <dbReference type="ChEBI" id="CHEBI:18420"/>
    </ligand>
</feature>
<evidence type="ECO:0000313" key="5">
    <source>
        <dbReference type="EMBL" id="EPY33363.1"/>
    </source>
</evidence>
<feature type="binding site" evidence="3">
    <location>
        <position position="196"/>
    </location>
    <ligand>
        <name>GTP</name>
        <dbReference type="ChEBI" id="CHEBI:37565"/>
    </ligand>
</feature>
<feature type="binding site" evidence="3">
    <location>
        <begin position="253"/>
        <end position="256"/>
    </location>
    <ligand>
        <name>GTP</name>
        <dbReference type="ChEBI" id="CHEBI:37565"/>
    </ligand>
</feature>
<dbReference type="FunFam" id="3.40.50.300:FF:002851">
    <property type="entry name" value="ADP-ribosylation factor-like protein"/>
    <property type="match status" value="1"/>
</dbReference>
<dbReference type="SMART" id="SM00177">
    <property type="entry name" value="ARF"/>
    <property type="match status" value="1"/>
</dbReference>
<dbReference type="NCBIfam" id="TIGR00231">
    <property type="entry name" value="small_GTP"/>
    <property type="match status" value="1"/>
</dbReference>
<dbReference type="OrthoDB" id="14717at2759"/>
<dbReference type="EMBL" id="ATMH01002265">
    <property type="protein sequence ID" value="EPY33363.1"/>
    <property type="molecule type" value="Genomic_DNA"/>
</dbReference>
<dbReference type="Gene3D" id="3.40.50.300">
    <property type="entry name" value="P-loop containing nucleotide triphosphate hydrolases"/>
    <property type="match status" value="1"/>
</dbReference>
<evidence type="ECO:0000256" key="2">
    <source>
        <dbReference type="ARBA" id="ARBA00023134"/>
    </source>
</evidence>
<evidence type="ECO:0000313" key="6">
    <source>
        <dbReference type="Proteomes" id="UP000015354"/>
    </source>
</evidence>
<reference evidence="5 6" key="1">
    <citation type="journal article" date="2013" name="PLoS ONE">
        <title>Predicting the Proteins of Angomonas deanei, Strigomonas culicis and Their Respective Endosymbionts Reveals New Aspects of the Trypanosomatidae Family.</title>
        <authorList>
            <person name="Motta M.C."/>
            <person name="Martins A.C."/>
            <person name="de Souza S.S."/>
            <person name="Catta-Preta C.M."/>
            <person name="Silva R."/>
            <person name="Klein C.C."/>
            <person name="de Almeida L.G."/>
            <person name="de Lima Cunha O."/>
            <person name="Ciapina L.P."/>
            <person name="Brocchi M."/>
            <person name="Colabardini A.C."/>
            <person name="de Araujo Lima B."/>
            <person name="Machado C.R."/>
            <person name="de Almeida Soares C.M."/>
            <person name="Probst C.M."/>
            <person name="de Menezes C.B."/>
            <person name="Thompson C.E."/>
            <person name="Bartholomeu D.C."/>
            <person name="Gradia D.F."/>
            <person name="Pavoni D.P."/>
            <person name="Grisard E.C."/>
            <person name="Fantinatti-Garboggini F."/>
            <person name="Marchini F.K."/>
            <person name="Rodrigues-Luiz G.F."/>
            <person name="Wagner G."/>
            <person name="Goldman G.H."/>
            <person name="Fietto J.L."/>
            <person name="Elias M.C."/>
            <person name="Goldman M.H."/>
            <person name="Sagot M.F."/>
            <person name="Pereira M."/>
            <person name="Stoco P.H."/>
            <person name="de Mendonca-Neto R.P."/>
            <person name="Teixeira S.M."/>
            <person name="Maciel T.E."/>
            <person name="de Oliveira Mendes T.A."/>
            <person name="Urmenyi T.P."/>
            <person name="de Souza W."/>
            <person name="Schenkman S."/>
            <person name="de Vasconcelos A.T."/>
        </authorList>
    </citation>
    <scope>NUCLEOTIDE SEQUENCE [LARGE SCALE GENOMIC DNA]</scope>
</reference>
<dbReference type="Proteomes" id="UP000015354">
    <property type="component" value="Unassembled WGS sequence"/>
</dbReference>
<dbReference type="InterPro" id="IPR005225">
    <property type="entry name" value="Small_GTP-bd"/>
</dbReference>
<dbReference type="SMART" id="SM00178">
    <property type="entry name" value="SAR"/>
    <property type="match status" value="1"/>
</dbReference>
<evidence type="ECO:0000256" key="3">
    <source>
        <dbReference type="PIRSR" id="PIRSR606689-1"/>
    </source>
</evidence>
<evidence type="ECO:0000256" key="1">
    <source>
        <dbReference type="ARBA" id="ARBA00022741"/>
    </source>
</evidence>
<dbReference type="InterPro" id="IPR006689">
    <property type="entry name" value="Small_GTPase_ARF/SAR"/>
</dbReference>
<keyword evidence="4" id="KW-0479">Metal-binding</keyword>
<feature type="binding site" evidence="3">
    <location>
        <begin position="150"/>
        <end position="157"/>
    </location>
    <ligand>
        <name>GTP</name>
        <dbReference type="ChEBI" id="CHEBI:37565"/>
    </ligand>
</feature>
<organism evidence="5 6">
    <name type="scientific">Strigomonas culicis</name>
    <dbReference type="NCBI Taxonomy" id="28005"/>
    <lineage>
        <taxon>Eukaryota</taxon>
        <taxon>Discoba</taxon>
        <taxon>Euglenozoa</taxon>
        <taxon>Kinetoplastea</taxon>
        <taxon>Metakinetoplastina</taxon>
        <taxon>Trypanosomatida</taxon>
        <taxon>Trypanosomatidae</taxon>
        <taxon>Strigomonadinae</taxon>
        <taxon>Strigomonas</taxon>
    </lineage>
</organism>
<comment type="caution">
    <text evidence="5">The sequence shown here is derived from an EMBL/GenBank/DDBJ whole genome shotgun (WGS) entry which is preliminary data.</text>
</comment>
<dbReference type="PANTHER" id="PTHR46090">
    <property type="entry name" value="ADP-RIBOSYLATION FACTOR-LIKE PROTEIN 13B"/>
    <property type="match status" value="1"/>
</dbReference>
<keyword evidence="4" id="KW-0460">Magnesium</keyword>
<dbReference type="PRINTS" id="PR00328">
    <property type="entry name" value="SAR1GTPBP"/>
</dbReference>
<proteinExistence type="predicted"/>
<dbReference type="GO" id="GO:0046872">
    <property type="term" value="F:metal ion binding"/>
    <property type="evidence" value="ECO:0007669"/>
    <property type="project" value="UniProtKB-KW"/>
</dbReference>
<dbReference type="PANTHER" id="PTHR46090:SF2">
    <property type="entry name" value="ADP-RIBOSYLATION FACTOR-LIKE PROTEIN 13B"/>
    <property type="match status" value="1"/>
</dbReference>
<feature type="binding site" evidence="4">
    <location>
        <position position="174"/>
    </location>
    <ligand>
        <name>Mg(2+)</name>
        <dbReference type="ChEBI" id="CHEBI:18420"/>
    </ligand>
</feature>
<dbReference type="PROSITE" id="PS51417">
    <property type="entry name" value="ARF"/>
    <property type="match status" value="1"/>
</dbReference>
<dbReference type="GO" id="GO:0005525">
    <property type="term" value="F:GTP binding"/>
    <property type="evidence" value="ECO:0007669"/>
    <property type="project" value="UniProtKB-KW"/>
</dbReference>
<evidence type="ECO:0000256" key="4">
    <source>
        <dbReference type="PIRSR" id="PIRSR606689-2"/>
    </source>
</evidence>
<dbReference type="Pfam" id="PF00025">
    <property type="entry name" value="Arf"/>
    <property type="match status" value="1"/>
</dbReference>
<keyword evidence="2 3" id="KW-0342">GTP-binding</keyword>
<dbReference type="SUPFAM" id="SSF47391">
    <property type="entry name" value="Dimerization-anchoring domain of cAMP-dependent PK regulatory subunit"/>
    <property type="match status" value="1"/>
</dbReference>
<accession>S9UWW2</accession>
<dbReference type="SUPFAM" id="SSF52540">
    <property type="entry name" value="P-loop containing nucleoside triphosphate hydrolases"/>
    <property type="match status" value="1"/>
</dbReference>
<name>S9UWW2_9TRYP</name>
<dbReference type="GO" id="GO:0003924">
    <property type="term" value="F:GTPase activity"/>
    <property type="evidence" value="ECO:0007669"/>
    <property type="project" value="InterPro"/>
</dbReference>
<dbReference type="InterPro" id="IPR051995">
    <property type="entry name" value="Ciliary_GTPase"/>
</dbReference>
<sequence>MSVTGAVLLSPSPSFFPFTFFFPRFAFSHRSVERLTYTSFRVVKLIHNNIYCTYRSLLTPRQASFSAMSEDEQRVAYCKEHNIHHLFELLATKVLVERPKNPFEYLRGLLQSVEESEQKKNTYDPTQIQFQSTKTADKKELKKLTIGTFGLDNAGKSTLLTALAGEIEPQCTPTVGFSPTQFQTDEYDICIFDLGGAANFRGIWVHYFHDCHGIIYVVDSASEEKTVAESLKVLTDTLQHPYVGGKPLLVLANKKDLPGARKEAVVPDGFLEQLLLPGTPHRVVATCGVKEDLALEGGVEWLLATVGERFEQLSKRVADDCKRVKEEKDRQRAERLAALRAEAP</sequence>
<keyword evidence="1 3" id="KW-0547">Nucleotide-binding</keyword>
<keyword evidence="6" id="KW-1185">Reference proteome</keyword>
<dbReference type="InterPro" id="IPR027417">
    <property type="entry name" value="P-loop_NTPase"/>
</dbReference>
<protein>
    <submittedName>
        <fullName evidence="5">Arf/Sar family, other</fullName>
    </submittedName>
</protein>
<dbReference type="AlphaFoldDB" id="S9UWW2"/>
<gene>
    <name evidence="5" type="ORF">STCU_02265</name>
</gene>